<organism evidence="1 2">
    <name type="scientific">Alysiella crassa</name>
    <dbReference type="NCBI Taxonomy" id="153491"/>
    <lineage>
        <taxon>Bacteria</taxon>
        <taxon>Pseudomonadati</taxon>
        <taxon>Pseudomonadota</taxon>
        <taxon>Betaproteobacteria</taxon>
        <taxon>Neisseriales</taxon>
        <taxon>Neisseriaceae</taxon>
        <taxon>Alysiella</taxon>
    </lineage>
</organism>
<dbReference type="EMBL" id="UFSO01000003">
    <property type="protein sequence ID" value="SSY81134.1"/>
    <property type="molecule type" value="Genomic_DNA"/>
</dbReference>
<sequence>MTQKLTHSIRNTLKISSPTLDVINKLTTVVPSVYYNNAYNE</sequence>
<dbReference type="AlphaFoldDB" id="A0A376BXT2"/>
<evidence type="ECO:0000313" key="1">
    <source>
        <dbReference type="EMBL" id="SSY81134.1"/>
    </source>
</evidence>
<keyword evidence="2" id="KW-1185">Reference proteome</keyword>
<proteinExistence type="predicted"/>
<evidence type="ECO:0000313" key="2">
    <source>
        <dbReference type="Proteomes" id="UP000254209"/>
    </source>
</evidence>
<protein>
    <submittedName>
        <fullName evidence="1">Uncharacterized protein</fullName>
    </submittedName>
</protein>
<dbReference type="Proteomes" id="UP000254209">
    <property type="component" value="Unassembled WGS sequence"/>
</dbReference>
<gene>
    <name evidence="1" type="ORF">NCTC10283_02699</name>
</gene>
<accession>A0A376BXT2</accession>
<name>A0A376BXT2_9NEIS</name>
<reference evidence="1 2" key="1">
    <citation type="submission" date="2018-06" db="EMBL/GenBank/DDBJ databases">
        <authorList>
            <consortium name="Pathogen Informatics"/>
            <person name="Doyle S."/>
        </authorList>
    </citation>
    <scope>NUCLEOTIDE SEQUENCE [LARGE SCALE GENOMIC DNA]</scope>
    <source>
        <strain evidence="1 2">NCTC10283</strain>
    </source>
</reference>
<dbReference type="STRING" id="1120980.GCA_000745955_00873"/>